<accession>A0A399RIV8</accession>
<keyword evidence="4" id="KW-1185">Reference proteome</keyword>
<dbReference type="OrthoDB" id="7211066at2"/>
<name>A0A399RIV8_9PROT</name>
<protein>
    <recommendedName>
        <fullName evidence="5">DUF3035 domain-containing protein</fullName>
    </recommendedName>
</protein>
<feature type="region of interest" description="Disordered" evidence="1">
    <location>
        <begin position="185"/>
        <end position="239"/>
    </location>
</feature>
<proteinExistence type="predicted"/>
<evidence type="ECO:0000313" key="3">
    <source>
        <dbReference type="EMBL" id="RIJ29772.1"/>
    </source>
</evidence>
<feature type="signal peptide" evidence="2">
    <location>
        <begin position="1"/>
        <end position="17"/>
    </location>
</feature>
<reference evidence="3 4" key="1">
    <citation type="submission" date="2018-08" db="EMBL/GenBank/DDBJ databases">
        <title>Henriciella mobilis sp. nov., isolated from seawater.</title>
        <authorList>
            <person name="Cheng H."/>
            <person name="Wu Y.-H."/>
            <person name="Xu X.-W."/>
            <person name="Guo L.-L."/>
        </authorList>
    </citation>
    <scope>NUCLEOTIDE SEQUENCE [LARGE SCALE GENOMIC DNA]</scope>
    <source>
        <strain evidence="3 4">CCUG67844</strain>
    </source>
</reference>
<dbReference type="PROSITE" id="PS51257">
    <property type="entry name" value="PROKAR_LIPOPROTEIN"/>
    <property type="match status" value="1"/>
</dbReference>
<organism evidence="3 4">
    <name type="scientific">Henriciella algicola</name>
    <dbReference type="NCBI Taxonomy" id="1608422"/>
    <lineage>
        <taxon>Bacteria</taxon>
        <taxon>Pseudomonadati</taxon>
        <taxon>Pseudomonadota</taxon>
        <taxon>Alphaproteobacteria</taxon>
        <taxon>Hyphomonadales</taxon>
        <taxon>Hyphomonadaceae</taxon>
        <taxon>Henriciella</taxon>
    </lineage>
</organism>
<evidence type="ECO:0000256" key="2">
    <source>
        <dbReference type="SAM" id="SignalP"/>
    </source>
</evidence>
<feature type="compositionally biased region" description="Basic and acidic residues" evidence="1">
    <location>
        <begin position="185"/>
        <end position="197"/>
    </location>
</feature>
<dbReference type="AlphaFoldDB" id="A0A399RIV8"/>
<evidence type="ECO:0000256" key="1">
    <source>
        <dbReference type="SAM" id="MobiDB-lite"/>
    </source>
</evidence>
<dbReference type="RefSeq" id="WP_119453821.1">
    <property type="nucleotide sequence ID" value="NZ_QWGA01000005.1"/>
</dbReference>
<keyword evidence="2" id="KW-0732">Signal</keyword>
<feature type="compositionally biased region" description="Pro residues" evidence="1">
    <location>
        <begin position="205"/>
        <end position="217"/>
    </location>
</feature>
<feature type="chain" id="PRO_5017289511" description="DUF3035 domain-containing protein" evidence="2">
    <location>
        <begin position="18"/>
        <end position="239"/>
    </location>
</feature>
<feature type="compositionally biased region" description="Polar residues" evidence="1">
    <location>
        <begin position="227"/>
        <end position="239"/>
    </location>
</feature>
<evidence type="ECO:0000313" key="4">
    <source>
        <dbReference type="Proteomes" id="UP000265845"/>
    </source>
</evidence>
<dbReference type="EMBL" id="QWGA01000005">
    <property type="protein sequence ID" value="RIJ29772.1"/>
    <property type="molecule type" value="Genomic_DNA"/>
</dbReference>
<sequence>MKQVAILALLSMPLVLASCASKPAGQAVSQTRAGFTDAALSPLEDLNLRKDEVPGVLAAISNPYKVDHDASCADIASEIETLDAVLPPDWDELTEEEQASLSELAADTASDGVLGVVASEARGLIPYRGWVRRLSGANSHEKKVRAAFDRGRARRTYLKAIGRTKNCEGIAAPVFAEDKEPPVVYRGDRPLKTKVAEKTNSGTPPITPDPLQPPEPDGPVDLRRPSASAQTTSLKPIDD</sequence>
<dbReference type="Proteomes" id="UP000265845">
    <property type="component" value="Unassembled WGS sequence"/>
</dbReference>
<gene>
    <name evidence="3" type="ORF">D1222_08400</name>
</gene>
<comment type="caution">
    <text evidence="3">The sequence shown here is derived from an EMBL/GenBank/DDBJ whole genome shotgun (WGS) entry which is preliminary data.</text>
</comment>
<evidence type="ECO:0008006" key="5">
    <source>
        <dbReference type="Google" id="ProtNLM"/>
    </source>
</evidence>